<sequence length="47" mass="5167">LLLDTHSLKTVLLDMPSIGSQVLRKAPASYTKIVVKGMTRAEMILKV</sequence>
<dbReference type="PANTHER" id="PTHR12820:SF0">
    <property type="entry name" value="VACUOLAR PROTEIN SORTING-ASSOCIATED PROTEIN 53 HOMOLOG"/>
    <property type="match status" value="1"/>
</dbReference>
<dbReference type="GO" id="GO:0005829">
    <property type="term" value="C:cytosol"/>
    <property type="evidence" value="ECO:0007669"/>
    <property type="project" value="GOC"/>
</dbReference>
<reference evidence="2" key="1">
    <citation type="journal article" date="2004" name="Nature">
        <title>Genome duplication in the teleost fish Tetraodon nigroviridis reveals the early vertebrate proto-karyotype.</title>
        <authorList>
            <person name="Jaillon O."/>
            <person name="Aury J.-M."/>
            <person name="Brunet F."/>
            <person name="Petit J.-L."/>
            <person name="Stange-Thomann N."/>
            <person name="Mauceli E."/>
            <person name="Bouneau L."/>
            <person name="Fischer C."/>
            <person name="Ozouf-Costaz C."/>
            <person name="Bernot A."/>
            <person name="Nicaud S."/>
            <person name="Jaffe D."/>
            <person name="Fisher S."/>
            <person name="Lutfalla G."/>
            <person name="Dossat C."/>
            <person name="Segurens B."/>
            <person name="Dasilva C."/>
            <person name="Salanoubat M."/>
            <person name="Levy M."/>
            <person name="Boudet N."/>
            <person name="Castellano S."/>
            <person name="Anthouard V."/>
            <person name="Jubin C."/>
            <person name="Castelli V."/>
            <person name="Katinka M."/>
            <person name="Vacherie B."/>
            <person name="Biemont C."/>
            <person name="Skalli Z."/>
            <person name="Cattolico L."/>
            <person name="Poulain J."/>
            <person name="De Berardinis V."/>
            <person name="Cruaud C."/>
            <person name="Duprat S."/>
            <person name="Brottier P."/>
            <person name="Coutanceau J.-P."/>
            <person name="Gouzy J."/>
            <person name="Parra G."/>
            <person name="Lardier G."/>
            <person name="Chapple C."/>
            <person name="McKernan K.J."/>
            <person name="McEwan P."/>
            <person name="Bosak S."/>
            <person name="Kellis M."/>
            <person name="Volff J.-N."/>
            <person name="Guigo R."/>
            <person name="Zody M.C."/>
            <person name="Mesirov J."/>
            <person name="Lindblad-Toh K."/>
            <person name="Birren B."/>
            <person name="Nusbaum C."/>
            <person name="Kahn D."/>
            <person name="Robinson-Rechavi M."/>
            <person name="Laudet V."/>
            <person name="Schachter V."/>
            <person name="Quetier F."/>
            <person name="Saurin W."/>
            <person name="Scarpelli C."/>
            <person name="Wincker P."/>
            <person name="Lander E.S."/>
            <person name="Weissenbach J."/>
            <person name="Roest Crollius H."/>
        </authorList>
    </citation>
    <scope>NUCLEOTIDE SEQUENCE [LARGE SCALE GENOMIC DNA]</scope>
</reference>
<evidence type="ECO:0000313" key="2">
    <source>
        <dbReference type="EMBL" id="CAF92491.1"/>
    </source>
</evidence>
<dbReference type="PANTHER" id="PTHR12820">
    <property type="entry name" value="VACUOLAR SORTING PROTEIN 53"/>
    <property type="match status" value="1"/>
</dbReference>
<dbReference type="KEGG" id="tng:GSTEN00007704G001"/>
<comment type="caution">
    <text evidence="2">The sequence shown here is derived from an EMBL/GenBank/DDBJ whole genome shotgun (WGS) entry which is preliminary data.</text>
</comment>
<dbReference type="OrthoDB" id="10261632at2759"/>
<dbReference type="GO" id="GO:0042147">
    <property type="term" value="P:retrograde transport, endosome to Golgi"/>
    <property type="evidence" value="ECO:0007669"/>
    <property type="project" value="InterPro"/>
</dbReference>
<feature type="non-terminal residue" evidence="2">
    <location>
        <position position="47"/>
    </location>
</feature>
<protein>
    <submittedName>
        <fullName evidence="2">(spotted green pufferfish) hypothetical protein</fullName>
    </submittedName>
</protein>
<gene>
    <name evidence="2" type="ORF">GSTENG00007704001</name>
</gene>
<reference evidence="2" key="2">
    <citation type="submission" date="2004-02" db="EMBL/GenBank/DDBJ databases">
        <authorList>
            <consortium name="Genoscope"/>
            <consortium name="Whitehead Institute Centre for Genome Research"/>
        </authorList>
    </citation>
    <scope>NUCLEOTIDE SEQUENCE</scope>
</reference>
<feature type="domain" description="Vps53 C-terminal" evidence="1">
    <location>
        <begin position="1"/>
        <end position="47"/>
    </location>
</feature>
<evidence type="ECO:0000259" key="1">
    <source>
        <dbReference type="Pfam" id="PF16854"/>
    </source>
</evidence>
<dbReference type="InterPro" id="IPR039766">
    <property type="entry name" value="Vps53"/>
</dbReference>
<proteinExistence type="predicted"/>
<organism evidence="2">
    <name type="scientific">Tetraodon nigroviridis</name>
    <name type="common">Spotted green pufferfish</name>
    <name type="synonym">Chelonodon nigroviridis</name>
    <dbReference type="NCBI Taxonomy" id="99883"/>
    <lineage>
        <taxon>Eukaryota</taxon>
        <taxon>Metazoa</taxon>
        <taxon>Chordata</taxon>
        <taxon>Craniata</taxon>
        <taxon>Vertebrata</taxon>
        <taxon>Euteleostomi</taxon>
        <taxon>Actinopterygii</taxon>
        <taxon>Neopterygii</taxon>
        <taxon>Teleostei</taxon>
        <taxon>Neoteleostei</taxon>
        <taxon>Acanthomorphata</taxon>
        <taxon>Eupercaria</taxon>
        <taxon>Tetraodontiformes</taxon>
        <taxon>Tetradontoidea</taxon>
        <taxon>Tetraodontidae</taxon>
        <taxon>Tetraodon</taxon>
    </lineage>
</organism>
<accession>Q4T3P1</accession>
<feature type="non-terminal residue" evidence="2">
    <location>
        <position position="1"/>
    </location>
</feature>
<dbReference type="HOGENOM" id="CLU_007339_0_0_1"/>
<dbReference type="GO" id="GO:0000938">
    <property type="term" value="C:GARP complex"/>
    <property type="evidence" value="ECO:0007669"/>
    <property type="project" value="InterPro"/>
</dbReference>
<dbReference type="Pfam" id="PF16854">
    <property type="entry name" value="VPS53_C"/>
    <property type="match status" value="1"/>
</dbReference>
<name>Q4T3P1_TETNG</name>
<dbReference type="AlphaFoldDB" id="Q4T3P1"/>
<dbReference type="EMBL" id="CAAE01009970">
    <property type="protein sequence ID" value="CAF92491.1"/>
    <property type="molecule type" value="Genomic_DNA"/>
</dbReference>
<dbReference type="InterPro" id="IPR031745">
    <property type="entry name" value="Vps53_C"/>
</dbReference>